<name>A0AAJ0G3W7_9HYPO</name>
<organism evidence="2 3">
    <name type="scientific">Conoideocrella luteorostrata</name>
    <dbReference type="NCBI Taxonomy" id="1105319"/>
    <lineage>
        <taxon>Eukaryota</taxon>
        <taxon>Fungi</taxon>
        <taxon>Dikarya</taxon>
        <taxon>Ascomycota</taxon>
        <taxon>Pezizomycotina</taxon>
        <taxon>Sordariomycetes</taxon>
        <taxon>Hypocreomycetidae</taxon>
        <taxon>Hypocreales</taxon>
        <taxon>Clavicipitaceae</taxon>
        <taxon>Conoideocrella</taxon>
    </lineage>
</organism>
<accession>A0AAJ0G3W7</accession>
<evidence type="ECO:0000313" key="3">
    <source>
        <dbReference type="Proteomes" id="UP001251528"/>
    </source>
</evidence>
<keyword evidence="3" id="KW-1185">Reference proteome</keyword>
<feature type="compositionally biased region" description="Polar residues" evidence="1">
    <location>
        <begin position="30"/>
        <end position="42"/>
    </location>
</feature>
<protein>
    <submittedName>
        <fullName evidence="2">Uncharacterized protein</fullName>
    </submittedName>
</protein>
<sequence>MPSGQAVYDGSAPTKPGHKYTNHGRPAGSGDQNLPNNRLSHYFSQDPYSAPLDAATRHAAVIDQLAAVEAAFKRS</sequence>
<feature type="region of interest" description="Disordered" evidence="1">
    <location>
        <begin position="1"/>
        <end position="42"/>
    </location>
</feature>
<gene>
    <name evidence="2" type="ORF">QQS21_000660</name>
</gene>
<dbReference type="AlphaFoldDB" id="A0AAJ0G3W7"/>
<dbReference type="EMBL" id="JASWJB010000006">
    <property type="protein sequence ID" value="KAK2616418.1"/>
    <property type="molecule type" value="Genomic_DNA"/>
</dbReference>
<dbReference type="Proteomes" id="UP001251528">
    <property type="component" value="Unassembled WGS sequence"/>
</dbReference>
<evidence type="ECO:0000313" key="2">
    <source>
        <dbReference type="EMBL" id="KAK2616418.1"/>
    </source>
</evidence>
<comment type="caution">
    <text evidence="2">The sequence shown here is derived from an EMBL/GenBank/DDBJ whole genome shotgun (WGS) entry which is preliminary data.</text>
</comment>
<evidence type="ECO:0000256" key="1">
    <source>
        <dbReference type="SAM" id="MobiDB-lite"/>
    </source>
</evidence>
<proteinExistence type="predicted"/>
<reference evidence="2" key="1">
    <citation type="submission" date="2023-06" db="EMBL/GenBank/DDBJ databases">
        <title>Conoideocrella luteorostrata (Hypocreales: Clavicipitaceae), a potential biocontrol fungus for elongate hemlock scale in United States Christmas tree production areas.</title>
        <authorList>
            <person name="Barrett H."/>
            <person name="Lovett B."/>
            <person name="Macias A.M."/>
            <person name="Stajich J.E."/>
            <person name="Kasson M.T."/>
        </authorList>
    </citation>
    <scope>NUCLEOTIDE SEQUENCE</scope>
    <source>
        <strain evidence="2">ARSEF 14590</strain>
    </source>
</reference>